<dbReference type="Proteomes" id="UP000499080">
    <property type="component" value="Unassembled WGS sequence"/>
</dbReference>
<sequence length="111" mass="12844">MAAENDWAICHPLKLRHHEGLLRPGLQADSALNQDLYQSLGRLPAEPGIRQQTWNGQNTGSKYYFRRIKTIYQNKPVIIFRKLLRYGNHKDAKNIQVLFKTFSDTSGKLFS</sequence>
<proteinExistence type="predicted"/>
<keyword evidence="2" id="KW-1185">Reference proteome</keyword>
<accession>A0A4Y2VEC8</accession>
<dbReference type="AlphaFoldDB" id="A0A4Y2VEC8"/>
<dbReference type="EMBL" id="BGPR01045163">
    <property type="protein sequence ID" value="GBO22030.1"/>
    <property type="molecule type" value="Genomic_DNA"/>
</dbReference>
<comment type="caution">
    <text evidence="1">The sequence shown here is derived from an EMBL/GenBank/DDBJ whole genome shotgun (WGS) entry which is preliminary data.</text>
</comment>
<evidence type="ECO:0000313" key="1">
    <source>
        <dbReference type="EMBL" id="GBO22030.1"/>
    </source>
</evidence>
<reference evidence="1 2" key="1">
    <citation type="journal article" date="2019" name="Sci. Rep.">
        <title>Orb-weaving spider Araneus ventricosus genome elucidates the spidroin gene catalogue.</title>
        <authorList>
            <person name="Kono N."/>
            <person name="Nakamura H."/>
            <person name="Ohtoshi R."/>
            <person name="Moran D.A.P."/>
            <person name="Shinohara A."/>
            <person name="Yoshida Y."/>
            <person name="Fujiwara M."/>
            <person name="Mori M."/>
            <person name="Tomita M."/>
            <person name="Arakawa K."/>
        </authorList>
    </citation>
    <scope>NUCLEOTIDE SEQUENCE [LARGE SCALE GENOMIC DNA]</scope>
</reference>
<evidence type="ECO:0000313" key="2">
    <source>
        <dbReference type="Proteomes" id="UP000499080"/>
    </source>
</evidence>
<protein>
    <submittedName>
        <fullName evidence="1">Uncharacterized protein</fullName>
    </submittedName>
</protein>
<organism evidence="1 2">
    <name type="scientific">Araneus ventricosus</name>
    <name type="common">Orbweaver spider</name>
    <name type="synonym">Epeira ventricosa</name>
    <dbReference type="NCBI Taxonomy" id="182803"/>
    <lineage>
        <taxon>Eukaryota</taxon>
        <taxon>Metazoa</taxon>
        <taxon>Ecdysozoa</taxon>
        <taxon>Arthropoda</taxon>
        <taxon>Chelicerata</taxon>
        <taxon>Arachnida</taxon>
        <taxon>Araneae</taxon>
        <taxon>Araneomorphae</taxon>
        <taxon>Entelegynae</taxon>
        <taxon>Araneoidea</taxon>
        <taxon>Araneidae</taxon>
        <taxon>Araneus</taxon>
    </lineage>
</organism>
<gene>
    <name evidence="1" type="ORF">AVEN_243115_1</name>
</gene>
<name>A0A4Y2VEC8_ARAVE</name>